<evidence type="ECO:0000313" key="4">
    <source>
        <dbReference type="Proteomes" id="UP000824120"/>
    </source>
</evidence>
<comment type="similarity">
    <text evidence="1">Belongs to the alkB family.</text>
</comment>
<feature type="region of interest" description="Disordered" evidence="2">
    <location>
        <begin position="354"/>
        <end position="395"/>
    </location>
</feature>
<dbReference type="PANTHER" id="PTHR31447:SF5">
    <property type="entry name" value="FE2OG DIOXYGENASE DOMAIN-CONTAINING PROTEIN"/>
    <property type="match status" value="1"/>
</dbReference>
<name>A0A9J6A8Y7_SOLCO</name>
<evidence type="ECO:0000256" key="2">
    <source>
        <dbReference type="SAM" id="MobiDB-lite"/>
    </source>
</evidence>
<dbReference type="PANTHER" id="PTHR31447">
    <property type="entry name" value="HYDROXYPROLINE-RICH GLYCOPROTEIN FAMILY PROTEIN-RELATED"/>
    <property type="match status" value="1"/>
</dbReference>
<feature type="compositionally biased region" description="Basic and acidic residues" evidence="2">
    <location>
        <begin position="321"/>
        <end position="331"/>
    </location>
</feature>
<feature type="compositionally biased region" description="Acidic residues" evidence="2">
    <location>
        <begin position="354"/>
        <end position="365"/>
    </location>
</feature>
<proteinExistence type="inferred from homology"/>
<dbReference type="Proteomes" id="UP000824120">
    <property type="component" value="Chromosome 2"/>
</dbReference>
<dbReference type="AlphaFoldDB" id="A0A9J6A8Y7"/>
<dbReference type="GO" id="GO:0032451">
    <property type="term" value="F:demethylase activity"/>
    <property type="evidence" value="ECO:0007669"/>
    <property type="project" value="InterPro"/>
</dbReference>
<organism evidence="3 4">
    <name type="scientific">Solanum commersonii</name>
    <name type="common">Commerson's wild potato</name>
    <name type="synonym">Commerson's nightshade</name>
    <dbReference type="NCBI Taxonomy" id="4109"/>
    <lineage>
        <taxon>Eukaryota</taxon>
        <taxon>Viridiplantae</taxon>
        <taxon>Streptophyta</taxon>
        <taxon>Embryophyta</taxon>
        <taxon>Tracheophyta</taxon>
        <taxon>Spermatophyta</taxon>
        <taxon>Magnoliopsida</taxon>
        <taxon>eudicotyledons</taxon>
        <taxon>Gunneridae</taxon>
        <taxon>Pentapetalae</taxon>
        <taxon>asterids</taxon>
        <taxon>lamiids</taxon>
        <taxon>Solanales</taxon>
        <taxon>Solanaceae</taxon>
        <taxon>Solanoideae</taxon>
        <taxon>Solaneae</taxon>
        <taxon>Solanum</taxon>
    </lineage>
</organism>
<evidence type="ECO:0000256" key="1">
    <source>
        <dbReference type="ARBA" id="ARBA00007879"/>
    </source>
</evidence>
<feature type="region of interest" description="Disordered" evidence="2">
    <location>
        <begin position="304"/>
        <end position="334"/>
    </location>
</feature>
<dbReference type="InterPro" id="IPR044842">
    <property type="entry name" value="ALKBH9B/ALKBH10B-like"/>
</dbReference>
<sequence length="555" mass="61833">MNYESPVNFYLTGSPFSPLTSAAAVRIRFPVVSDLSDVSVASWSMKWVKHHEVSQSYLAYLMLVGGGRYLVELVEEAVGDAEQLKQHENFTVLTPELPDSNGCNGNLDNCYSNSLGSWQDCVVLNGTADTNSLGSWKDGAVVQEPSNEALACRNKSDSYVSGADRSLLSLKGYADLNDTADTNSLDSWKEGADVQEPFDEALAPRNKSVNYVGGADRPLGSWKDCADINDTADTNSLGSWKDGADVQEPFDEALAPRNKSDSYVGVADRSLGSWKDCADLNDTVGTNSLGSWKDGADVQEPFDEALSPRNKSDNYLGGADHSSRPVKEASKSKTFRSSRPAAIWRMKMPLADMSQEDELDAEEISESSIRSSQLHNGNGVNKEETSVQGAKPKMELSREHREHIRFCNVKRKKDFICLEMVNGKIVNILDGLELHTGVFSMAEQNRIVKFVEKLEVMGRSGQEVIFLKFEENELIWKTFSKTFNPTKHEKIGKHFPENVFLHTKHTLRRMNESRRPIGCAPEQDLLGLQPLSHEADRYEKSKTYKPWHSKQLTRT</sequence>
<dbReference type="Gene3D" id="2.60.120.590">
    <property type="entry name" value="Alpha-ketoglutarate-dependent dioxygenase AlkB-like"/>
    <property type="match status" value="1"/>
</dbReference>
<accession>A0A9J6A8Y7</accession>
<evidence type="ECO:0000313" key="3">
    <source>
        <dbReference type="EMBL" id="KAG5620945.1"/>
    </source>
</evidence>
<reference evidence="3 4" key="1">
    <citation type="submission" date="2020-09" db="EMBL/GenBank/DDBJ databases">
        <title>De no assembly of potato wild relative species, Solanum commersonii.</title>
        <authorList>
            <person name="Cho K."/>
        </authorList>
    </citation>
    <scope>NUCLEOTIDE SEQUENCE [LARGE SCALE GENOMIC DNA]</scope>
    <source>
        <strain evidence="3">LZ3.2</strain>
        <tissue evidence="3">Leaf</tissue>
    </source>
</reference>
<dbReference type="GO" id="GO:0003729">
    <property type="term" value="F:mRNA binding"/>
    <property type="evidence" value="ECO:0007669"/>
    <property type="project" value="InterPro"/>
</dbReference>
<dbReference type="GO" id="GO:0006402">
    <property type="term" value="P:mRNA catabolic process"/>
    <property type="evidence" value="ECO:0007669"/>
    <property type="project" value="InterPro"/>
</dbReference>
<keyword evidence="4" id="KW-1185">Reference proteome</keyword>
<dbReference type="InterPro" id="IPR037151">
    <property type="entry name" value="AlkB-like_sf"/>
</dbReference>
<dbReference type="OrthoDB" id="271595at2759"/>
<dbReference type="EMBL" id="JACXVP010000002">
    <property type="protein sequence ID" value="KAG5620945.1"/>
    <property type="molecule type" value="Genomic_DNA"/>
</dbReference>
<protein>
    <submittedName>
        <fullName evidence="3">Uncharacterized protein</fullName>
    </submittedName>
</protein>
<gene>
    <name evidence="3" type="ORF">H5410_006163</name>
</gene>
<comment type="caution">
    <text evidence="3">The sequence shown here is derived from an EMBL/GenBank/DDBJ whole genome shotgun (WGS) entry which is preliminary data.</text>
</comment>